<dbReference type="Pfam" id="PF00930">
    <property type="entry name" value="DPPIV_N"/>
    <property type="match status" value="1"/>
</dbReference>
<dbReference type="Gene3D" id="2.140.10.30">
    <property type="entry name" value="Dipeptidylpeptidase IV, N-terminal domain"/>
    <property type="match status" value="1"/>
</dbReference>
<dbReference type="PROSITE" id="PS00708">
    <property type="entry name" value="PRO_ENDOPEP_SER"/>
    <property type="match status" value="1"/>
</dbReference>
<dbReference type="FunFam" id="3.40.50.1820:FF:000003">
    <property type="entry name" value="Dipeptidyl peptidase 4"/>
    <property type="match status" value="1"/>
</dbReference>
<evidence type="ECO:0000256" key="1">
    <source>
        <dbReference type="ARBA" id="ARBA00022670"/>
    </source>
</evidence>
<dbReference type="InterPro" id="IPR001375">
    <property type="entry name" value="Peptidase_S9_cat"/>
</dbReference>
<dbReference type="GO" id="GO:0006508">
    <property type="term" value="P:proteolysis"/>
    <property type="evidence" value="ECO:0007669"/>
    <property type="project" value="UniProtKB-KW"/>
</dbReference>
<keyword evidence="7" id="KW-1185">Reference proteome</keyword>
<dbReference type="Proteomes" id="UP000516438">
    <property type="component" value="Chromosome"/>
</dbReference>
<proteinExistence type="predicted"/>
<dbReference type="PANTHER" id="PTHR11731">
    <property type="entry name" value="PROTEASE FAMILY S9B,C DIPEPTIDYL-PEPTIDASE IV-RELATED"/>
    <property type="match status" value="1"/>
</dbReference>
<dbReference type="RefSeq" id="WP_188321913.1">
    <property type="nucleotide sequence ID" value="NZ_CP060203.1"/>
</dbReference>
<keyword evidence="2" id="KW-0378">Hydrolase</keyword>
<dbReference type="SUPFAM" id="SSF53474">
    <property type="entry name" value="alpha/beta-Hydrolases"/>
    <property type="match status" value="1"/>
</dbReference>
<dbReference type="KEGG" id="cmaq:H0S70_04985"/>
<organism evidence="6 7">
    <name type="scientific">Chryseobacterium manosquense</name>
    <dbReference type="NCBI Taxonomy" id="2754694"/>
    <lineage>
        <taxon>Bacteria</taxon>
        <taxon>Pseudomonadati</taxon>
        <taxon>Bacteroidota</taxon>
        <taxon>Flavobacteriia</taxon>
        <taxon>Flavobacteriales</taxon>
        <taxon>Weeksellaceae</taxon>
        <taxon>Chryseobacterium group</taxon>
        <taxon>Chryseobacterium</taxon>
    </lineage>
</organism>
<feature type="domain" description="Dipeptidylpeptidase IV N-terminal" evidence="5">
    <location>
        <begin position="82"/>
        <end position="424"/>
    </location>
</feature>
<evidence type="ECO:0000259" key="5">
    <source>
        <dbReference type="Pfam" id="PF00930"/>
    </source>
</evidence>
<dbReference type="EMBL" id="CP060203">
    <property type="protein sequence ID" value="QNS42334.1"/>
    <property type="molecule type" value="Genomic_DNA"/>
</dbReference>
<dbReference type="InterPro" id="IPR002469">
    <property type="entry name" value="Peptidase_S9B_N"/>
</dbReference>
<evidence type="ECO:0000313" key="7">
    <source>
        <dbReference type="Proteomes" id="UP000516438"/>
    </source>
</evidence>
<dbReference type="SUPFAM" id="SSF82171">
    <property type="entry name" value="DPP6 N-terminal domain-like"/>
    <property type="match status" value="1"/>
</dbReference>
<evidence type="ECO:0000259" key="4">
    <source>
        <dbReference type="Pfam" id="PF00326"/>
    </source>
</evidence>
<accession>A0A7H1DZC6</accession>
<gene>
    <name evidence="6" type="ORF">H0S70_04985</name>
</gene>
<dbReference type="InterPro" id="IPR029058">
    <property type="entry name" value="AB_hydrolase_fold"/>
</dbReference>
<feature type="domain" description="Peptidase S9 prolyl oligopeptidase catalytic" evidence="4">
    <location>
        <begin position="516"/>
        <end position="708"/>
    </location>
</feature>
<dbReference type="Gene3D" id="3.40.50.1820">
    <property type="entry name" value="alpha/beta hydrolase"/>
    <property type="match status" value="1"/>
</dbReference>
<dbReference type="InterPro" id="IPR050278">
    <property type="entry name" value="Serine_Prot_S9B/DPPIV"/>
</dbReference>
<dbReference type="AlphaFoldDB" id="A0A7H1DZC6"/>
<name>A0A7H1DZC6_9FLAO</name>
<evidence type="ECO:0000256" key="2">
    <source>
        <dbReference type="ARBA" id="ARBA00022801"/>
    </source>
</evidence>
<dbReference type="InterPro" id="IPR002471">
    <property type="entry name" value="Pept_S9_AS"/>
</dbReference>
<evidence type="ECO:0000256" key="3">
    <source>
        <dbReference type="ARBA" id="ARBA00023180"/>
    </source>
</evidence>
<reference evidence="6 7" key="1">
    <citation type="submission" date="2020-07" db="EMBL/GenBank/DDBJ databases">
        <title>Complete genome and description of Chryseobacterium manosquense strain Marseille-Q2069 sp. nov.</title>
        <authorList>
            <person name="Boxberger M."/>
        </authorList>
    </citation>
    <scope>NUCLEOTIDE SEQUENCE [LARGE SCALE GENOMIC DNA]</scope>
    <source>
        <strain evidence="6 7">Marseille-Q2069</strain>
    </source>
</reference>
<dbReference type="GO" id="GO:0004252">
    <property type="term" value="F:serine-type endopeptidase activity"/>
    <property type="evidence" value="ECO:0007669"/>
    <property type="project" value="InterPro"/>
</dbReference>
<evidence type="ECO:0000313" key="6">
    <source>
        <dbReference type="EMBL" id="QNS42334.1"/>
    </source>
</evidence>
<protein>
    <submittedName>
        <fullName evidence="6">S9 family peptidase</fullName>
    </submittedName>
</protein>
<keyword evidence="1" id="KW-0645">Protease</keyword>
<sequence length="708" mass="80465">MKKIFLSVSILVSVATFSQEITLDKIYSGYYRGKGIAGIASLKNGENYAVIERGGIAKYSYKTSAKEGNIVDGSFESYQFNDDESKILLLKKSQPIYRHSFLGKFDVKDLKSGKTLSLNNGNYVQEPTFSPDGTKVAFIAENNLFYQDLYSEKITQITQDGKKNSIINGLADWVYEEEFGHAKQYEWTKNSDAIVFVKSDETEVPEMYIPIYGKQLYPSELRFKYPKAGEKNSMVSAHLYRLDSQKTVALNLLNFKNYYIPNVYKTAKSDEIVLITSDRLQNSSDVLKVNTKTGTIQKLFTESDDKWIETDNVTLEFLDDNSFIWGSERDGNRHLYWYDQNGKPKKQITKGNWEVTDYYGFNPKTKEVLVQTTEKGSINKVVSKINIETGKSTLLSNAEGNNSASFSGNYNYFIETSSTATKPYTYVLKDGNGKTVKELQNNDEQLKKLQADNMVSKEFITIPNEAGDQMNAWMLKPKDFDPSKKYPLFMFQYSGPGSQSVSNSWDAGNGLWFNHLVQKGYIVVCVDGRGTGYKGTKFKKVTYLNLGKYEIEDQIAAAKWFGKQTYIDKSRIGIFGWSYGGYMASLALTKGADVFKAGIAVAPVTNWRYYDTVYTERFMRTPQENAKGYDENSPTEFASLLKGKFLLIHGTADDNVHFQNSMEFAEALIQNKKQFEFMAYPDKNHGIYGGNTRPQLYQKMTDFILENL</sequence>
<keyword evidence="3" id="KW-0325">Glycoprotein</keyword>
<dbReference type="Pfam" id="PF00326">
    <property type="entry name" value="Peptidase_S9"/>
    <property type="match status" value="1"/>
</dbReference>
<dbReference type="GO" id="GO:0008239">
    <property type="term" value="F:dipeptidyl-peptidase activity"/>
    <property type="evidence" value="ECO:0007669"/>
    <property type="project" value="TreeGrafter"/>
</dbReference>
<dbReference type="PANTHER" id="PTHR11731:SF193">
    <property type="entry name" value="DIPEPTIDYL PEPTIDASE 9"/>
    <property type="match status" value="1"/>
</dbReference>